<evidence type="ECO:0000313" key="1">
    <source>
        <dbReference type="EMBL" id="VEL40936.1"/>
    </source>
</evidence>
<gene>
    <name evidence="1" type="ORF">PXEA_LOCUS34376</name>
</gene>
<proteinExistence type="predicted"/>
<name>A0A3S5C7R9_9PLAT</name>
<evidence type="ECO:0000313" key="2">
    <source>
        <dbReference type="Proteomes" id="UP000784294"/>
    </source>
</evidence>
<dbReference type="Proteomes" id="UP000784294">
    <property type="component" value="Unassembled WGS sequence"/>
</dbReference>
<dbReference type="EMBL" id="CAAALY010267102">
    <property type="protein sequence ID" value="VEL40936.1"/>
    <property type="molecule type" value="Genomic_DNA"/>
</dbReference>
<keyword evidence="2" id="KW-1185">Reference proteome</keyword>
<reference evidence="1" key="1">
    <citation type="submission" date="2018-11" db="EMBL/GenBank/DDBJ databases">
        <authorList>
            <consortium name="Pathogen Informatics"/>
        </authorList>
    </citation>
    <scope>NUCLEOTIDE SEQUENCE</scope>
</reference>
<organism evidence="1 2">
    <name type="scientific">Protopolystoma xenopodis</name>
    <dbReference type="NCBI Taxonomy" id="117903"/>
    <lineage>
        <taxon>Eukaryota</taxon>
        <taxon>Metazoa</taxon>
        <taxon>Spiralia</taxon>
        <taxon>Lophotrochozoa</taxon>
        <taxon>Platyhelminthes</taxon>
        <taxon>Monogenea</taxon>
        <taxon>Polyopisthocotylea</taxon>
        <taxon>Polystomatidea</taxon>
        <taxon>Polystomatidae</taxon>
        <taxon>Protopolystoma</taxon>
    </lineage>
</organism>
<accession>A0A3S5C7R9</accession>
<dbReference type="AlphaFoldDB" id="A0A3S5C7R9"/>
<sequence>MAQNRELVQGLNQMVHRLNDLETKASVSQTPTAPSTTLIAASDVQAEHMNIKIPSLRQLEKPNLTELPEAKCLTSGRSLGVAEKTSQFADRRDIT</sequence>
<comment type="caution">
    <text evidence="1">The sequence shown here is derived from an EMBL/GenBank/DDBJ whole genome shotgun (WGS) entry which is preliminary data.</text>
</comment>
<protein>
    <submittedName>
        <fullName evidence="1">Uncharacterized protein</fullName>
    </submittedName>
</protein>